<protein>
    <submittedName>
        <fullName evidence="1">Uncharacterized protein</fullName>
    </submittedName>
</protein>
<evidence type="ECO:0000313" key="1">
    <source>
        <dbReference type="EMBL" id="AKI80322.1"/>
    </source>
</evidence>
<sequence length="197" mass="22926">MYIYRYNMYFVKKIILDSEKQYKSSEIVEHVNKSISSALSALENVARTFVKEECGREAGEQVKIIEIHDFNQVNEPTVDSMLLYRLIDDKHRIFVYQKKTTISKVSAWTWGTNDVITSQFGRICIFELEEYNKLSVPSFQSQIFFTPNEEMVAVGPAKIRIPKPMTMAPMCDLIDELKKSPKFKARFECMSDSEISY</sequence>
<proteinExistence type="predicted"/>
<accession>A0A0G2Y901</accession>
<keyword evidence="2" id="KW-1185">Reference proteome</keyword>
<organism evidence="1 2">
    <name type="scientific">Acanthamoeba polyphaga mimivirus Kroon</name>
    <dbReference type="NCBI Taxonomy" id="3069720"/>
    <lineage>
        <taxon>Viruses</taxon>
        <taxon>Varidnaviria</taxon>
        <taxon>Bamfordvirae</taxon>
        <taxon>Nucleocytoviricota</taxon>
        <taxon>Megaviricetes</taxon>
        <taxon>Imitervirales</taxon>
        <taxon>Mimiviridae</taxon>
        <taxon>Megamimivirinae</taxon>
        <taxon>Mimivirus</taxon>
        <taxon>Mimivirus lagoaense</taxon>
    </lineage>
</organism>
<reference evidence="1 2" key="1">
    <citation type="submission" date="2014-10" db="EMBL/GenBank/DDBJ databases">
        <title>Pan-genome analysis of Brazilian lineage A amoebal mimiviruses.</title>
        <authorList>
            <person name="Assis F.L."/>
            <person name="Abrahao J.S."/>
            <person name="Kroon E.G."/>
            <person name="Dornas F.P."/>
            <person name="Andrade K.R."/>
            <person name="Borato P.V.M."/>
            <person name="Pilotto M.R."/>
            <person name="Benamar S."/>
            <person name="LaScola B."/>
            <person name="Colson P."/>
        </authorList>
    </citation>
    <scope>NUCLEOTIDE SEQUENCE [LARGE SCALE GENOMIC DNA]</scope>
    <source>
        <strain evidence="1 2">Kroon</strain>
    </source>
</reference>
<dbReference type="Proteomes" id="UP000240461">
    <property type="component" value="Segment"/>
</dbReference>
<dbReference type="KEGG" id="vg:80514120"/>
<name>A0A0G2Y901_9VIRU</name>
<dbReference type="EMBL" id="KM982402">
    <property type="protein sequence ID" value="AKI80322.1"/>
    <property type="molecule type" value="Genomic_DNA"/>
</dbReference>
<evidence type="ECO:0000313" key="2">
    <source>
        <dbReference type="Proteomes" id="UP000240461"/>
    </source>
</evidence>